<proteinExistence type="predicted"/>
<feature type="compositionally biased region" description="Pro residues" evidence="2">
    <location>
        <begin position="86"/>
        <end position="99"/>
    </location>
</feature>
<feature type="region of interest" description="Disordered" evidence="2">
    <location>
        <begin position="80"/>
        <end position="106"/>
    </location>
</feature>
<organism evidence="3 4">
    <name type="scientific">Aspergillus minisclerotigenes</name>
    <dbReference type="NCBI Taxonomy" id="656917"/>
    <lineage>
        <taxon>Eukaryota</taxon>
        <taxon>Fungi</taxon>
        <taxon>Dikarya</taxon>
        <taxon>Ascomycota</taxon>
        <taxon>Pezizomycotina</taxon>
        <taxon>Eurotiomycetes</taxon>
        <taxon>Eurotiomycetidae</taxon>
        <taxon>Eurotiales</taxon>
        <taxon>Aspergillaceae</taxon>
        <taxon>Aspergillus</taxon>
        <taxon>Aspergillus subgen. Circumdati</taxon>
    </lineage>
</organism>
<sequence length="219" mass="24761">MPISYKLVSVTDDSSMLLVSPHSAPRRALLKYVPQKLTALSVFPTLRRKIHGRAHLEYFEQPQQVSADSTHILSPIEGAKMNQEPLSPPSEPTPSPTTNPVPLSSPQRTTPIHPLLPEVRVPGEPLPPHRYHPITCTQIDAESEDIRAQLEQLRQEYTSPEAALRAQEQAAREVKQKMEDAERKREDVQKAMDKKIKERNTEMKVLSKYQEVKVSDIPA</sequence>
<protein>
    <submittedName>
        <fullName evidence="3">Uncharacterized protein</fullName>
    </submittedName>
</protein>
<evidence type="ECO:0000256" key="2">
    <source>
        <dbReference type="SAM" id="MobiDB-lite"/>
    </source>
</evidence>
<dbReference type="Proteomes" id="UP000326289">
    <property type="component" value="Unassembled WGS sequence"/>
</dbReference>
<dbReference type="EMBL" id="ML732766">
    <property type="protein sequence ID" value="KAB8278867.1"/>
    <property type="molecule type" value="Genomic_DNA"/>
</dbReference>
<gene>
    <name evidence="3" type="ORF">BDV30DRAFT_233325</name>
</gene>
<evidence type="ECO:0000313" key="3">
    <source>
        <dbReference type="EMBL" id="KAB8278867.1"/>
    </source>
</evidence>
<evidence type="ECO:0000256" key="1">
    <source>
        <dbReference type="SAM" id="Coils"/>
    </source>
</evidence>
<keyword evidence="4" id="KW-1185">Reference proteome</keyword>
<keyword evidence="1" id="KW-0175">Coiled coil</keyword>
<evidence type="ECO:0000313" key="4">
    <source>
        <dbReference type="Proteomes" id="UP000326289"/>
    </source>
</evidence>
<feature type="coiled-coil region" evidence="1">
    <location>
        <begin position="136"/>
        <end position="198"/>
    </location>
</feature>
<dbReference type="AlphaFoldDB" id="A0A5N6JMA3"/>
<name>A0A5N6JMA3_9EURO</name>
<reference evidence="3 4" key="1">
    <citation type="submission" date="2019-04" db="EMBL/GenBank/DDBJ databases">
        <title>Fungal friends and foes A comparative genomics study of 23 Aspergillus species from section Flavi.</title>
        <authorList>
            <consortium name="DOE Joint Genome Institute"/>
            <person name="Kjaerbolling I."/>
            <person name="Vesth T.C."/>
            <person name="Frisvad J.C."/>
            <person name="Nybo J.L."/>
            <person name="Theobald S."/>
            <person name="Kildgaard S."/>
            <person name="Petersen T.I."/>
            <person name="Kuo A."/>
            <person name="Sato A."/>
            <person name="Lyhne E.K."/>
            <person name="Kogle M.E."/>
            <person name="Wiebenga A."/>
            <person name="Kun R.S."/>
            <person name="Lubbers R.J."/>
            <person name="Makela M.R."/>
            <person name="Barry K."/>
            <person name="Chovatia M."/>
            <person name="Clum A."/>
            <person name="Daum C."/>
            <person name="Haridas S."/>
            <person name="He G."/>
            <person name="LaButti K."/>
            <person name="Lipzen A."/>
            <person name="Mondo S."/>
            <person name="Pangilinan J."/>
            <person name="Riley R."/>
            <person name="Salamov A."/>
            <person name="Simmons B.A."/>
            <person name="Magnuson J.K."/>
            <person name="Henrissat B."/>
            <person name="Mortensen U.H."/>
            <person name="Larsen T.O."/>
            <person name="De vries R.P."/>
            <person name="Grigoriev I.V."/>
            <person name="Machida M."/>
            <person name="Baker S.E."/>
            <person name="Andersen M.R."/>
        </authorList>
    </citation>
    <scope>NUCLEOTIDE SEQUENCE [LARGE SCALE GENOMIC DNA]</scope>
    <source>
        <strain evidence="3 4">CBS 117635</strain>
    </source>
</reference>
<accession>A0A5N6JMA3</accession>